<keyword evidence="10" id="KW-0963">Cytoplasm</keyword>
<dbReference type="HAMAP" id="MF_00823">
    <property type="entry name" value="AcetylCoA_CT_alpha"/>
    <property type="match status" value="1"/>
</dbReference>
<feature type="region of interest" description="Disordered" evidence="11">
    <location>
        <begin position="330"/>
        <end position="351"/>
    </location>
</feature>
<feature type="domain" description="CoA carboxyltransferase C-terminal" evidence="12">
    <location>
        <begin position="51"/>
        <end position="305"/>
    </location>
</feature>
<evidence type="ECO:0000256" key="11">
    <source>
        <dbReference type="SAM" id="MobiDB-lite"/>
    </source>
</evidence>
<dbReference type="PROSITE" id="PS50989">
    <property type="entry name" value="COA_CT_CTER"/>
    <property type="match status" value="1"/>
</dbReference>
<dbReference type="NCBIfam" id="NF041504">
    <property type="entry name" value="AccA_sub"/>
    <property type="match status" value="1"/>
</dbReference>
<dbReference type="Proteomes" id="UP000231067">
    <property type="component" value="Unassembled WGS sequence"/>
</dbReference>
<evidence type="ECO:0000256" key="8">
    <source>
        <dbReference type="ARBA" id="ARBA00023160"/>
    </source>
</evidence>
<evidence type="ECO:0000256" key="3">
    <source>
        <dbReference type="ARBA" id="ARBA00022679"/>
    </source>
</evidence>
<evidence type="ECO:0000256" key="2">
    <source>
        <dbReference type="ARBA" id="ARBA00022516"/>
    </source>
</evidence>
<keyword evidence="2 10" id="KW-0444">Lipid biosynthesis</keyword>
<comment type="subcellular location">
    <subcellularLocation>
        <location evidence="10">Cytoplasm</location>
    </subcellularLocation>
</comment>
<dbReference type="GO" id="GO:0003989">
    <property type="term" value="F:acetyl-CoA carboxylase activity"/>
    <property type="evidence" value="ECO:0007669"/>
    <property type="project" value="InterPro"/>
</dbReference>
<evidence type="ECO:0000259" key="12">
    <source>
        <dbReference type="PROSITE" id="PS50989"/>
    </source>
</evidence>
<dbReference type="InterPro" id="IPR029045">
    <property type="entry name" value="ClpP/crotonase-like_dom_sf"/>
</dbReference>
<organism evidence="13 14">
    <name type="scientific">Candidatus Desantisbacteria bacterium CG23_combo_of_CG06-09_8_20_14_all_40_23</name>
    <dbReference type="NCBI Taxonomy" id="1974550"/>
    <lineage>
        <taxon>Bacteria</taxon>
        <taxon>Candidatus Desantisiibacteriota</taxon>
    </lineage>
</organism>
<dbReference type="GO" id="GO:0005524">
    <property type="term" value="F:ATP binding"/>
    <property type="evidence" value="ECO:0007669"/>
    <property type="project" value="UniProtKB-KW"/>
</dbReference>
<dbReference type="AlphaFoldDB" id="A0A2H0A9X7"/>
<comment type="similarity">
    <text evidence="10">Belongs to the AccA family.</text>
</comment>
<name>A0A2H0A9X7_9BACT</name>
<protein>
    <recommendedName>
        <fullName evidence="10">Acetyl-coenzyme A carboxylase carboxyl transferase subunit alpha</fullName>
        <shortName evidence="10">ACCase subunit alpha</shortName>
        <shortName evidence="10">Acetyl-CoA carboxylase carboxyltransferase subunit alpha</shortName>
        <ecNumber evidence="10">2.1.3.15</ecNumber>
    </recommendedName>
</protein>
<accession>A0A2H0A9X7</accession>
<keyword evidence="5 10" id="KW-0276">Fatty acid metabolism</keyword>
<evidence type="ECO:0000256" key="4">
    <source>
        <dbReference type="ARBA" id="ARBA00022741"/>
    </source>
</evidence>
<keyword evidence="4 10" id="KW-0547">Nucleotide-binding</keyword>
<dbReference type="SUPFAM" id="SSF52096">
    <property type="entry name" value="ClpP/crotonase"/>
    <property type="match status" value="1"/>
</dbReference>
<keyword evidence="3 10" id="KW-0808">Transferase</keyword>
<evidence type="ECO:0000313" key="13">
    <source>
        <dbReference type="EMBL" id="PIP42255.1"/>
    </source>
</evidence>
<dbReference type="GO" id="GO:2001295">
    <property type="term" value="P:malonyl-CoA biosynthetic process"/>
    <property type="evidence" value="ECO:0007669"/>
    <property type="project" value="UniProtKB-UniRule"/>
</dbReference>
<proteinExistence type="inferred from homology"/>
<comment type="pathway">
    <text evidence="1 10">Lipid metabolism; malonyl-CoA biosynthesis; malonyl-CoA from acetyl-CoA: step 1/1.</text>
</comment>
<dbReference type="EC" id="2.1.3.15" evidence="10"/>
<comment type="caution">
    <text evidence="13">The sequence shown here is derived from an EMBL/GenBank/DDBJ whole genome shotgun (WGS) entry which is preliminary data.</text>
</comment>
<dbReference type="GO" id="GO:0016743">
    <property type="term" value="F:carboxyl- or carbamoyltransferase activity"/>
    <property type="evidence" value="ECO:0007669"/>
    <property type="project" value="UniProtKB-UniRule"/>
</dbReference>
<evidence type="ECO:0000256" key="9">
    <source>
        <dbReference type="ARBA" id="ARBA00049152"/>
    </source>
</evidence>
<dbReference type="UniPathway" id="UPA00655">
    <property type="reaction ID" value="UER00711"/>
</dbReference>
<evidence type="ECO:0000256" key="7">
    <source>
        <dbReference type="ARBA" id="ARBA00023098"/>
    </source>
</evidence>
<reference evidence="13 14" key="1">
    <citation type="submission" date="2017-09" db="EMBL/GenBank/DDBJ databases">
        <title>Depth-based differentiation of microbial function through sediment-hosted aquifers and enrichment of novel symbionts in the deep terrestrial subsurface.</title>
        <authorList>
            <person name="Probst A.J."/>
            <person name="Ladd B."/>
            <person name="Jarett J.K."/>
            <person name="Geller-Mcgrath D.E."/>
            <person name="Sieber C.M."/>
            <person name="Emerson J.B."/>
            <person name="Anantharaman K."/>
            <person name="Thomas B.C."/>
            <person name="Malmstrom R."/>
            <person name="Stieglmeier M."/>
            <person name="Klingl A."/>
            <person name="Woyke T."/>
            <person name="Ryan C.M."/>
            <person name="Banfield J.F."/>
        </authorList>
    </citation>
    <scope>NUCLEOTIDE SEQUENCE [LARGE SCALE GENOMIC DNA]</scope>
    <source>
        <strain evidence="13">CG23_combo_of_CG06-09_8_20_14_all_40_23</strain>
    </source>
</reference>
<evidence type="ECO:0000256" key="5">
    <source>
        <dbReference type="ARBA" id="ARBA00022832"/>
    </source>
</evidence>
<dbReference type="Gene3D" id="3.90.226.10">
    <property type="entry name" value="2-enoyl-CoA Hydratase, Chain A, domain 1"/>
    <property type="match status" value="1"/>
</dbReference>
<feature type="compositionally biased region" description="Basic and acidic residues" evidence="11">
    <location>
        <begin position="337"/>
        <end position="351"/>
    </location>
</feature>
<dbReference type="GO" id="GO:0006633">
    <property type="term" value="P:fatty acid biosynthetic process"/>
    <property type="evidence" value="ECO:0007669"/>
    <property type="project" value="UniProtKB-KW"/>
</dbReference>
<comment type="subunit">
    <text evidence="10">Acetyl-CoA carboxylase is a heterohexamer composed of biotin carboxyl carrier protein (AccB), biotin carboxylase (AccC) and two subunits each of ACCase subunit alpha (AccA) and ACCase subunit beta (AccD).</text>
</comment>
<evidence type="ECO:0000256" key="1">
    <source>
        <dbReference type="ARBA" id="ARBA00004956"/>
    </source>
</evidence>
<dbReference type="InterPro" id="IPR011763">
    <property type="entry name" value="COA_CT_C"/>
</dbReference>
<gene>
    <name evidence="10" type="primary">accA</name>
    <name evidence="13" type="ORF">COX18_00870</name>
</gene>
<dbReference type="EMBL" id="PCSH01000017">
    <property type="protein sequence ID" value="PIP42255.1"/>
    <property type="molecule type" value="Genomic_DNA"/>
</dbReference>
<dbReference type="PANTHER" id="PTHR42853">
    <property type="entry name" value="ACETYL-COENZYME A CARBOXYLASE CARBOXYL TRANSFERASE SUBUNIT ALPHA"/>
    <property type="match status" value="1"/>
</dbReference>
<keyword evidence="7 10" id="KW-0443">Lipid metabolism</keyword>
<comment type="function">
    <text evidence="10">Component of the acetyl coenzyme A carboxylase (ACC) complex. First, biotin carboxylase catalyzes the carboxylation of biotin on its carrier protein (BCCP) and then the CO(2) group is transferred by the carboxyltransferase to acetyl-CoA to form malonyl-CoA.</text>
</comment>
<dbReference type="NCBIfam" id="TIGR00513">
    <property type="entry name" value="accA"/>
    <property type="match status" value="1"/>
</dbReference>
<dbReference type="NCBIfam" id="NF004344">
    <property type="entry name" value="PRK05724.1"/>
    <property type="match status" value="1"/>
</dbReference>
<dbReference type="InterPro" id="IPR001095">
    <property type="entry name" value="Acetyl_CoA_COase_a_su"/>
</dbReference>
<dbReference type="GO" id="GO:0009317">
    <property type="term" value="C:acetyl-CoA carboxylase complex"/>
    <property type="evidence" value="ECO:0007669"/>
    <property type="project" value="InterPro"/>
</dbReference>
<dbReference type="PRINTS" id="PR01069">
    <property type="entry name" value="ACCCTRFRASEA"/>
</dbReference>
<dbReference type="Pfam" id="PF03255">
    <property type="entry name" value="ACCA"/>
    <property type="match status" value="1"/>
</dbReference>
<sequence length="351" mass="39494">MYVICRYYTIWRKITLNIGSLPFEIPINELDEKISNLLAIDPNETRDEVIQLQEEYEGLIKKIFLNLTPWQKTQIARHIRRPCIMDYIPRIFDEFIELHGDRLIGDDRAIITGMARFANETVFVIAHQKGKDTTTNIACNFGMPNPEGYRKAARIMRLAERFKKPLLTFIDTPGAYPGIEAEERGQGEAIARNLFILSRLKTPVIAVIIGEGGSGGALAIGVADRVMMLEHAVYSVISPEGCAAILWNDKTRVEEAAGTLHLTAKDLLELQIIDEIILEPSGGAHRNHDEAAQKIKKAIKKHLNKLKAIDIPALLEERYEKYQKMGKWGEMGGNGDSARENGDSALFLEKK</sequence>
<evidence type="ECO:0000256" key="6">
    <source>
        <dbReference type="ARBA" id="ARBA00022840"/>
    </source>
</evidence>
<dbReference type="PANTHER" id="PTHR42853:SF3">
    <property type="entry name" value="ACETYL-COENZYME A CARBOXYLASE CARBOXYL TRANSFERASE SUBUNIT ALPHA, CHLOROPLASTIC"/>
    <property type="match status" value="1"/>
</dbReference>
<keyword evidence="8 10" id="KW-0275">Fatty acid biosynthesis</keyword>
<comment type="catalytic activity">
    <reaction evidence="9 10">
        <text>N(6)-carboxybiotinyl-L-lysyl-[protein] + acetyl-CoA = N(6)-biotinyl-L-lysyl-[protein] + malonyl-CoA</text>
        <dbReference type="Rhea" id="RHEA:54728"/>
        <dbReference type="Rhea" id="RHEA-COMP:10505"/>
        <dbReference type="Rhea" id="RHEA-COMP:10506"/>
        <dbReference type="ChEBI" id="CHEBI:57288"/>
        <dbReference type="ChEBI" id="CHEBI:57384"/>
        <dbReference type="ChEBI" id="CHEBI:83144"/>
        <dbReference type="ChEBI" id="CHEBI:83145"/>
        <dbReference type="EC" id="2.1.3.15"/>
    </reaction>
</comment>
<evidence type="ECO:0000256" key="10">
    <source>
        <dbReference type="HAMAP-Rule" id="MF_00823"/>
    </source>
</evidence>
<keyword evidence="6 10" id="KW-0067">ATP-binding</keyword>
<evidence type="ECO:0000313" key="14">
    <source>
        <dbReference type="Proteomes" id="UP000231067"/>
    </source>
</evidence>